<dbReference type="EMBL" id="CDMZ01005791">
    <property type="protein sequence ID" value="CEM54483.1"/>
    <property type="molecule type" value="Genomic_DNA"/>
</dbReference>
<protein>
    <submittedName>
        <fullName evidence="1">Uncharacterized protein</fullName>
    </submittedName>
</protein>
<gene>
    <name evidence="1" type="ORF">Cvel_12809</name>
</gene>
<dbReference type="VEuPathDB" id="CryptoDB:Cvel_12809"/>
<dbReference type="AlphaFoldDB" id="A0A0G4IBN9"/>
<name>A0A0G4IBN9_9ALVE</name>
<accession>A0A0G4IBN9</accession>
<evidence type="ECO:0000313" key="1">
    <source>
        <dbReference type="EMBL" id="CEM54483.1"/>
    </source>
</evidence>
<organism evidence="1">
    <name type="scientific">Chromera velia CCMP2878</name>
    <dbReference type="NCBI Taxonomy" id="1169474"/>
    <lineage>
        <taxon>Eukaryota</taxon>
        <taxon>Sar</taxon>
        <taxon>Alveolata</taxon>
        <taxon>Colpodellida</taxon>
        <taxon>Chromeraceae</taxon>
        <taxon>Chromera</taxon>
    </lineage>
</organism>
<reference evidence="1" key="1">
    <citation type="submission" date="2014-11" db="EMBL/GenBank/DDBJ databases">
        <authorList>
            <person name="Otto D Thomas"/>
            <person name="Naeem Raeece"/>
        </authorList>
    </citation>
    <scope>NUCLEOTIDE SEQUENCE</scope>
</reference>
<proteinExistence type="predicted"/>
<sequence length="245" mass="27817">MNDWNNPARRYIYYGPMGNAKTLSWLSLLWLLTVEREDIVMDSLHNSGAHIAGFVSAEMKVAAPNELEILREQLKEIPKAVAQGMQAFLRVKGETWNLGRYLPVTVPIALLEILREDMASPYQRPGGRVTALDAYLQHMSFILESFDEALGDDFALLYKQGFKTIFAHFRANEDSIIREGKVISFVEGMKRLNEVLGVQRQEDESGESVEVLPLPYRAQYLCYEAALAVFGRVEELNSVLLLFQI</sequence>